<dbReference type="AlphaFoldDB" id="A0A7S3GBV1"/>
<keyword evidence="1" id="KW-0812">Transmembrane</keyword>
<protein>
    <recommendedName>
        <fullName evidence="3">Transmembrane protein</fullName>
    </recommendedName>
</protein>
<organism evidence="2">
    <name type="scientific">Palpitomonas bilix</name>
    <dbReference type="NCBI Taxonomy" id="652834"/>
    <lineage>
        <taxon>Eukaryota</taxon>
        <taxon>Eukaryota incertae sedis</taxon>
    </lineage>
</organism>
<sequence>MDPAQQACLKRLLEYFPKIESDLEQYGDQIMRFVKQMSAGSLQILKWKLPFGKTVYDYVGVLVQLTNDEGQSFTELFTSDQVFAYYGEEQARSVGSSYYSAMKVDPSSDIITEPEASPVNLTAEGFLRFTKIRFFASAIKEVIPKLNSLLQNSLNKAMFKLIETLGGEPGAILEEAAVDNPKDPHHLGALFRGVNDAVWAKLDEAVAMVKIRMKQYFERLSEWFSRNKGTCAAFAFGGTVALLAAQKVKEIATKAGRTKLARTALVGVAKPGMAGLAKMSSMALAYPVTFMIATFLVGGTLAVAITGTFKKSKLLSAEEEGGEEL</sequence>
<feature type="transmembrane region" description="Helical" evidence="1">
    <location>
        <begin position="284"/>
        <end position="305"/>
    </location>
</feature>
<evidence type="ECO:0000313" key="2">
    <source>
        <dbReference type="EMBL" id="CAE0260289.1"/>
    </source>
</evidence>
<accession>A0A7S3GBV1</accession>
<dbReference type="EMBL" id="HBIB01034794">
    <property type="protein sequence ID" value="CAE0260289.1"/>
    <property type="molecule type" value="Transcribed_RNA"/>
</dbReference>
<reference evidence="2" key="1">
    <citation type="submission" date="2021-01" db="EMBL/GenBank/DDBJ databases">
        <authorList>
            <person name="Corre E."/>
            <person name="Pelletier E."/>
            <person name="Niang G."/>
            <person name="Scheremetjew M."/>
            <person name="Finn R."/>
            <person name="Kale V."/>
            <person name="Holt S."/>
            <person name="Cochrane G."/>
            <person name="Meng A."/>
            <person name="Brown T."/>
            <person name="Cohen L."/>
        </authorList>
    </citation>
    <scope>NUCLEOTIDE SEQUENCE</scope>
    <source>
        <strain evidence="2">NIES-2562</strain>
    </source>
</reference>
<keyword evidence="1" id="KW-0472">Membrane</keyword>
<keyword evidence="1" id="KW-1133">Transmembrane helix</keyword>
<evidence type="ECO:0000256" key="1">
    <source>
        <dbReference type="SAM" id="Phobius"/>
    </source>
</evidence>
<evidence type="ECO:0008006" key="3">
    <source>
        <dbReference type="Google" id="ProtNLM"/>
    </source>
</evidence>
<name>A0A7S3GBV1_9EUKA</name>
<proteinExistence type="predicted"/>
<gene>
    <name evidence="2" type="ORF">PBIL07802_LOCUS22568</name>
</gene>